<evidence type="ECO:0000256" key="3">
    <source>
        <dbReference type="SAM" id="Phobius"/>
    </source>
</evidence>
<dbReference type="SMART" id="SM00343">
    <property type="entry name" value="ZnF_C2HC"/>
    <property type="match status" value="1"/>
</dbReference>
<gene>
    <name evidence="5" type="ORF">J437_LFUL012558</name>
</gene>
<feature type="compositionally biased region" description="Polar residues" evidence="2">
    <location>
        <begin position="340"/>
        <end position="350"/>
    </location>
</feature>
<keyword evidence="1" id="KW-0862">Zinc</keyword>
<name>A0A8K0KRP2_LADFU</name>
<keyword evidence="6" id="KW-1185">Reference proteome</keyword>
<reference evidence="5" key="1">
    <citation type="submission" date="2013-04" db="EMBL/GenBank/DDBJ databases">
        <authorList>
            <person name="Qu J."/>
            <person name="Murali S.C."/>
            <person name="Bandaranaike D."/>
            <person name="Bellair M."/>
            <person name="Blankenburg K."/>
            <person name="Chao H."/>
            <person name="Dinh H."/>
            <person name="Doddapaneni H."/>
            <person name="Downs B."/>
            <person name="Dugan-Rocha S."/>
            <person name="Elkadiri S."/>
            <person name="Gnanaolivu R.D."/>
            <person name="Hernandez B."/>
            <person name="Javaid M."/>
            <person name="Jayaseelan J.C."/>
            <person name="Lee S."/>
            <person name="Li M."/>
            <person name="Ming W."/>
            <person name="Munidasa M."/>
            <person name="Muniz J."/>
            <person name="Nguyen L."/>
            <person name="Ongeri F."/>
            <person name="Osuji N."/>
            <person name="Pu L.-L."/>
            <person name="Puazo M."/>
            <person name="Qu C."/>
            <person name="Quiroz J."/>
            <person name="Raj R."/>
            <person name="Weissenberger G."/>
            <person name="Xin Y."/>
            <person name="Zou X."/>
            <person name="Han Y."/>
            <person name="Richards S."/>
            <person name="Worley K."/>
            <person name="Muzny D."/>
            <person name="Gibbs R."/>
        </authorList>
    </citation>
    <scope>NUCLEOTIDE SEQUENCE</scope>
    <source>
        <strain evidence="5">Sampled in the wild</strain>
    </source>
</reference>
<comment type="caution">
    <text evidence="5">The sequence shown here is derived from an EMBL/GenBank/DDBJ whole genome shotgun (WGS) entry which is preliminary data.</text>
</comment>
<evidence type="ECO:0000256" key="1">
    <source>
        <dbReference type="PROSITE-ProRule" id="PRU00047"/>
    </source>
</evidence>
<feature type="transmembrane region" description="Helical" evidence="3">
    <location>
        <begin position="12"/>
        <end position="29"/>
    </location>
</feature>
<keyword evidence="3" id="KW-0812">Transmembrane</keyword>
<evidence type="ECO:0000259" key="4">
    <source>
        <dbReference type="PROSITE" id="PS50158"/>
    </source>
</evidence>
<dbReference type="Pfam" id="PF00098">
    <property type="entry name" value="zf-CCHC"/>
    <property type="match status" value="1"/>
</dbReference>
<dbReference type="AlphaFoldDB" id="A0A8K0KRP2"/>
<dbReference type="PROSITE" id="PS50158">
    <property type="entry name" value="ZF_CCHC"/>
    <property type="match status" value="1"/>
</dbReference>
<dbReference type="GO" id="GO:0003676">
    <property type="term" value="F:nucleic acid binding"/>
    <property type="evidence" value="ECO:0007669"/>
    <property type="project" value="InterPro"/>
</dbReference>
<feature type="compositionally biased region" description="Polar residues" evidence="2">
    <location>
        <begin position="294"/>
        <end position="306"/>
    </location>
</feature>
<dbReference type="InterPro" id="IPR001878">
    <property type="entry name" value="Znf_CCHC"/>
</dbReference>
<evidence type="ECO:0000256" key="2">
    <source>
        <dbReference type="SAM" id="MobiDB-lite"/>
    </source>
</evidence>
<dbReference type="GO" id="GO:0008270">
    <property type="term" value="F:zinc ion binding"/>
    <property type="evidence" value="ECO:0007669"/>
    <property type="project" value="UniProtKB-KW"/>
</dbReference>
<keyword evidence="3" id="KW-1133">Transmembrane helix</keyword>
<evidence type="ECO:0000313" key="6">
    <source>
        <dbReference type="Proteomes" id="UP000792457"/>
    </source>
</evidence>
<keyword evidence="3" id="KW-0472">Membrane</keyword>
<reference evidence="5" key="2">
    <citation type="submission" date="2017-10" db="EMBL/GenBank/DDBJ databases">
        <title>Ladona fulva Genome sequencing and assembly.</title>
        <authorList>
            <person name="Murali S."/>
            <person name="Richards S."/>
            <person name="Bandaranaike D."/>
            <person name="Bellair M."/>
            <person name="Blankenburg K."/>
            <person name="Chao H."/>
            <person name="Dinh H."/>
            <person name="Doddapaneni H."/>
            <person name="Dugan-Rocha S."/>
            <person name="Elkadiri S."/>
            <person name="Gnanaolivu R."/>
            <person name="Hernandez B."/>
            <person name="Skinner E."/>
            <person name="Javaid M."/>
            <person name="Lee S."/>
            <person name="Li M."/>
            <person name="Ming W."/>
            <person name="Munidasa M."/>
            <person name="Muniz J."/>
            <person name="Nguyen L."/>
            <person name="Hughes D."/>
            <person name="Osuji N."/>
            <person name="Pu L.-L."/>
            <person name="Puazo M."/>
            <person name="Qu C."/>
            <person name="Quiroz J."/>
            <person name="Raj R."/>
            <person name="Weissenberger G."/>
            <person name="Xin Y."/>
            <person name="Zou X."/>
            <person name="Han Y."/>
            <person name="Worley K."/>
            <person name="Muzny D."/>
            <person name="Gibbs R."/>
        </authorList>
    </citation>
    <scope>NUCLEOTIDE SEQUENCE</scope>
    <source>
        <strain evidence="5">Sampled in the wild</strain>
    </source>
</reference>
<dbReference type="OrthoDB" id="6730714at2759"/>
<keyword evidence="1" id="KW-0863">Zinc-finger</keyword>
<protein>
    <recommendedName>
        <fullName evidence="4">CCHC-type domain-containing protein</fullName>
    </recommendedName>
</protein>
<feature type="compositionally biased region" description="Basic and acidic residues" evidence="2">
    <location>
        <begin position="308"/>
        <end position="330"/>
    </location>
</feature>
<organism evidence="5 6">
    <name type="scientific">Ladona fulva</name>
    <name type="common">Scarce chaser dragonfly</name>
    <name type="synonym">Libellula fulva</name>
    <dbReference type="NCBI Taxonomy" id="123851"/>
    <lineage>
        <taxon>Eukaryota</taxon>
        <taxon>Metazoa</taxon>
        <taxon>Ecdysozoa</taxon>
        <taxon>Arthropoda</taxon>
        <taxon>Hexapoda</taxon>
        <taxon>Insecta</taxon>
        <taxon>Pterygota</taxon>
        <taxon>Palaeoptera</taxon>
        <taxon>Odonata</taxon>
        <taxon>Epiprocta</taxon>
        <taxon>Anisoptera</taxon>
        <taxon>Libelluloidea</taxon>
        <taxon>Libellulidae</taxon>
        <taxon>Ladona</taxon>
    </lineage>
</organism>
<dbReference type="EMBL" id="KZ309566">
    <property type="protein sequence ID" value="KAG8239234.1"/>
    <property type="molecule type" value="Genomic_DNA"/>
</dbReference>
<proteinExistence type="predicted"/>
<sequence length="388" mass="42903">MDCLLGVEEIGGAAPFLFSLIHFSVYFCYLNVTNYRKAPSFLLLRRGRIVSFLFVFSTAPSSPCWRGWPWRRVGGKVLLPSVLHLHPPPTGTAGIGSFPKLAIAQSNKSELTPVIFSDSTPSSTILRRVAGSLTLTPSAHRPRPELWRLEKLIISTVPPEFPDSHLIDVIQQTVTVCGPIKHFAIGARKEGYEHILSFRRAVPVMRRPNTVLPDSFLIDIQNSIQRIYLSFEEPRCYKCKAEGHVARMCNSSPPGTVPLASTFLQIPDSISHHPSSNKPAPISGEDTHGKESPETLSSHRYTQGPGQTEKETTELPTKDQERKELSKIPEDTPEAARPILTQSESPSFTENNEESLAAISELPDTQLVEIPCPTSISQNTSPLTSTFM</sequence>
<evidence type="ECO:0000313" key="5">
    <source>
        <dbReference type="EMBL" id="KAG8239234.1"/>
    </source>
</evidence>
<keyword evidence="1" id="KW-0479">Metal-binding</keyword>
<accession>A0A8K0KRP2</accession>
<feature type="region of interest" description="Disordered" evidence="2">
    <location>
        <begin position="267"/>
        <end position="352"/>
    </location>
</feature>
<feature type="domain" description="CCHC-type" evidence="4">
    <location>
        <begin position="235"/>
        <end position="249"/>
    </location>
</feature>
<dbReference type="Proteomes" id="UP000792457">
    <property type="component" value="Unassembled WGS sequence"/>
</dbReference>